<gene>
    <name evidence="2" type="ORF">CLUMA_CG007529</name>
</gene>
<keyword evidence="3" id="KW-1185">Reference proteome</keyword>
<feature type="transmembrane region" description="Helical" evidence="1">
    <location>
        <begin position="64"/>
        <end position="88"/>
    </location>
</feature>
<keyword evidence="1" id="KW-1133">Transmembrane helix</keyword>
<sequence length="132" mass="15390">MKSFKAADKTINFLAVLTQFSTRSLRKRIKRVQRSFIARQLKCLECLVSLPRIVGAWIARADTLTVMMTMMTLIPFQIFLLSSMPKIFAHVSIMMRRFIIVMVMDFAPTEMEYVTMLIMSNNNRVSKCLLWD</sequence>
<reference evidence="2 3" key="1">
    <citation type="submission" date="2015-04" db="EMBL/GenBank/DDBJ databases">
        <authorList>
            <person name="Syromyatnikov M.Y."/>
            <person name="Popov V.N."/>
        </authorList>
    </citation>
    <scope>NUCLEOTIDE SEQUENCE [LARGE SCALE GENOMIC DNA]</scope>
</reference>
<dbReference type="AlphaFoldDB" id="A0A1J1I330"/>
<protein>
    <submittedName>
        <fullName evidence="2">CLUMA_CG007529, isoform A</fullName>
    </submittedName>
</protein>
<dbReference type="Proteomes" id="UP000183832">
    <property type="component" value="Unassembled WGS sequence"/>
</dbReference>
<evidence type="ECO:0000313" key="2">
    <source>
        <dbReference type="EMBL" id="CRK94004.1"/>
    </source>
</evidence>
<name>A0A1J1I330_9DIPT</name>
<organism evidence="2 3">
    <name type="scientific">Clunio marinus</name>
    <dbReference type="NCBI Taxonomy" id="568069"/>
    <lineage>
        <taxon>Eukaryota</taxon>
        <taxon>Metazoa</taxon>
        <taxon>Ecdysozoa</taxon>
        <taxon>Arthropoda</taxon>
        <taxon>Hexapoda</taxon>
        <taxon>Insecta</taxon>
        <taxon>Pterygota</taxon>
        <taxon>Neoptera</taxon>
        <taxon>Endopterygota</taxon>
        <taxon>Diptera</taxon>
        <taxon>Nematocera</taxon>
        <taxon>Chironomoidea</taxon>
        <taxon>Chironomidae</taxon>
        <taxon>Clunio</taxon>
    </lineage>
</organism>
<feature type="transmembrane region" description="Helical" evidence="1">
    <location>
        <begin position="36"/>
        <end position="58"/>
    </location>
</feature>
<evidence type="ECO:0000313" key="3">
    <source>
        <dbReference type="Proteomes" id="UP000183832"/>
    </source>
</evidence>
<keyword evidence="1" id="KW-0472">Membrane</keyword>
<keyword evidence="1" id="KW-0812">Transmembrane</keyword>
<proteinExistence type="predicted"/>
<dbReference type="EMBL" id="CVRI01000038">
    <property type="protein sequence ID" value="CRK94004.1"/>
    <property type="molecule type" value="Genomic_DNA"/>
</dbReference>
<evidence type="ECO:0000256" key="1">
    <source>
        <dbReference type="SAM" id="Phobius"/>
    </source>
</evidence>
<accession>A0A1J1I330</accession>